<dbReference type="EMBL" id="BNDV01000010">
    <property type="protein sequence ID" value="GHI15096.1"/>
    <property type="molecule type" value="Genomic_DNA"/>
</dbReference>
<gene>
    <name evidence="2" type="ORF">Scinn_45590</name>
</gene>
<name>A0ABQ3NQQ2_STRVG</name>
<evidence type="ECO:0000313" key="3">
    <source>
        <dbReference type="Proteomes" id="UP000660554"/>
    </source>
</evidence>
<sequence length="125" mass="13826">MGEWMTKTFFASWWYSNYTSPDLVKGQLAWLVGEGWSGNCPDLGSWRSWDGGRGVGWEAPGGLASARHGYGQGRSSGTAREASPVRWRRHSRGVTPYVARNRRVKWLGLVNPQRAATADTGRPAC</sequence>
<evidence type="ECO:0000313" key="2">
    <source>
        <dbReference type="EMBL" id="GHI15096.1"/>
    </source>
</evidence>
<feature type="region of interest" description="Disordered" evidence="1">
    <location>
        <begin position="66"/>
        <end position="85"/>
    </location>
</feature>
<protein>
    <submittedName>
        <fullName evidence="2">Uncharacterized protein</fullName>
    </submittedName>
</protein>
<evidence type="ECO:0000256" key="1">
    <source>
        <dbReference type="SAM" id="MobiDB-lite"/>
    </source>
</evidence>
<dbReference type="Proteomes" id="UP000660554">
    <property type="component" value="Unassembled WGS sequence"/>
</dbReference>
<comment type="caution">
    <text evidence="2">The sequence shown here is derived from an EMBL/GenBank/DDBJ whole genome shotgun (WGS) entry which is preliminary data.</text>
</comment>
<keyword evidence="3" id="KW-1185">Reference proteome</keyword>
<proteinExistence type="predicted"/>
<reference evidence="3" key="1">
    <citation type="submission" date="2020-09" db="EMBL/GenBank/DDBJ databases">
        <title>Whole genome shotgun sequence of Streptomyces cinnamonensis NBRC 15873.</title>
        <authorList>
            <person name="Komaki H."/>
            <person name="Tamura T."/>
        </authorList>
    </citation>
    <scope>NUCLEOTIDE SEQUENCE [LARGE SCALE GENOMIC DNA]</scope>
    <source>
        <strain evidence="3">NBRC 15873</strain>
    </source>
</reference>
<organism evidence="2 3">
    <name type="scientific">Streptomyces virginiae</name>
    <name type="common">Streptomyces cinnamonensis</name>
    <dbReference type="NCBI Taxonomy" id="1961"/>
    <lineage>
        <taxon>Bacteria</taxon>
        <taxon>Bacillati</taxon>
        <taxon>Actinomycetota</taxon>
        <taxon>Actinomycetes</taxon>
        <taxon>Kitasatosporales</taxon>
        <taxon>Streptomycetaceae</taxon>
        <taxon>Streptomyces</taxon>
    </lineage>
</organism>
<accession>A0ABQ3NQQ2</accession>